<feature type="compositionally biased region" description="Acidic residues" evidence="2">
    <location>
        <begin position="186"/>
        <end position="212"/>
    </location>
</feature>
<dbReference type="PANTHER" id="PTHR35046">
    <property type="entry name" value="ZINC KNUCKLE (CCHC-TYPE) FAMILY PROTEIN"/>
    <property type="match status" value="1"/>
</dbReference>
<dbReference type="InterPro" id="IPR005162">
    <property type="entry name" value="Retrotrans_gag_dom"/>
</dbReference>
<feature type="compositionally biased region" description="Polar residues" evidence="2">
    <location>
        <begin position="97"/>
        <end position="115"/>
    </location>
</feature>
<dbReference type="STRING" id="22663.A0A2I0JVY1"/>
<dbReference type="AlphaFoldDB" id="A0A2I0JVY1"/>
<accession>A0A2I0JVY1</accession>
<feature type="domain" description="CCHC-type" evidence="3">
    <location>
        <begin position="159"/>
        <end position="175"/>
    </location>
</feature>
<evidence type="ECO:0000256" key="2">
    <source>
        <dbReference type="SAM" id="MobiDB-lite"/>
    </source>
</evidence>
<name>A0A2I0JVY1_PUNGR</name>
<dbReference type="PROSITE" id="PS50158">
    <property type="entry name" value="ZF_CCHC"/>
    <property type="match status" value="1"/>
</dbReference>
<dbReference type="EMBL" id="PGOL01001261">
    <property type="protein sequence ID" value="PKI59626.1"/>
    <property type="molecule type" value="Genomic_DNA"/>
</dbReference>
<dbReference type="SUPFAM" id="SSF57756">
    <property type="entry name" value="Retrovirus zinc finger-like domains"/>
    <property type="match status" value="1"/>
</dbReference>
<dbReference type="Proteomes" id="UP000233551">
    <property type="component" value="Unassembled WGS sequence"/>
</dbReference>
<organism evidence="4 5">
    <name type="scientific">Punica granatum</name>
    <name type="common">Pomegranate</name>
    <dbReference type="NCBI Taxonomy" id="22663"/>
    <lineage>
        <taxon>Eukaryota</taxon>
        <taxon>Viridiplantae</taxon>
        <taxon>Streptophyta</taxon>
        <taxon>Embryophyta</taxon>
        <taxon>Tracheophyta</taxon>
        <taxon>Spermatophyta</taxon>
        <taxon>Magnoliopsida</taxon>
        <taxon>eudicotyledons</taxon>
        <taxon>Gunneridae</taxon>
        <taxon>Pentapetalae</taxon>
        <taxon>rosids</taxon>
        <taxon>malvids</taxon>
        <taxon>Myrtales</taxon>
        <taxon>Lythraceae</taxon>
        <taxon>Punica</taxon>
    </lineage>
</organism>
<dbReference type="GO" id="GO:0008270">
    <property type="term" value="F:zinc ion binding"/>
    <property type="evidence" value="ECO:0007669"/>
    <property type="project" value="UniProtKB-KW"/>
</dbReference>
<dbReference type="InterPro" id="IPR001878">
    <property type="entry name" value="Znf_CCHC"/>
</dbReference>
<keyword evidence="1" id="KW-0862">Zinc</keyword>
<evidence type="ECO:0000313" key="4">
    <source>
        <dbReference type="EMBL" id="PKI59626.1"/>
    </source>
</evidence>
<dbReference type="GO" id="GO:0003676">
    <property type="term" value="F:nucleic acid binding"/>
    <property type="evidence" value="ECO:0007669"/>
    <property type="project" value="InterPro"/>
</dbReference>
<dbReference type="PANTHER" id="PTHR35046:SF18">
    <property type="entry name" value="RNA-DIRECTED DNA POLYMERASE"/>
    <property type="match status" value="1"/>
</dbReference>
<proteinExistence type="predicted"/>
<evidence type="ECO:0000313" key="5">
    <source>
        <dbReference type="Proteomes" id="UP000233551"/>
    </source>
</evidence>
<keyword evidence="1" id="KW-0863">Zinc-finger</keyword>
<gene>
    <name evidence="4" type="ORF">CRG98_019982</name>
</gene>
<evidence type="ECO:0000256" key="1">
    <source>
        <dbReference type="PROSITE-ProRule" id="PRU00047"/>
    </source>
</evidence>
<reference evidence="4 5" key="1">
    <citation type="submission" date="2017-11" db="EMBL/GenBank/DDBJ databases">
        <title>De-novo sequencing of pomegranate (Punica granatum L.) genome.</title>
        <authorList>
            <person name="Akparov Z."/>
            <person name="Amiraslanov A."/>
            <person name="Hajiyeva S."/>
            <person name="Abbasov M."/>
            <person name="Kaur K."/>
            <person name="Hamwieh A."/>
            <person name="Solovyev V."/>
            <person name="Salamov A."/>
            <person name="Braich B."/>
            <person name="Kosarev P."/>
            <person name="Mahmoud A."/>
            <person name="Hajiyev E."/>
            <person name="Babayeva S."/>
            <person name="Izzatullayeva V."/>
            <person name="Mammadov A."/>
            <person name="Mammadov A."/>
            <person name="Sharifova S."/>
            <person name="Ojaghi J."/>
            <person name="Eynullazada K."/>
            <person name="Bayramov B."/>
            <person name="Abdulazimova A."/>
            <person name="Shahmuradov I."/>
        </authorList>
    </citation>
    <scope>NUCLEOTIDE SEQUENCE [LARGE SCALE GENOMIC DNA]</scope>
    <source>
        <strain evidence="5">cv. AG2017</strain>
        <tissue evidence="4">Leaf</tissue>
    </source>
</reference>
<protein>
    <recommendedName>
        <fullName evidence="3">CCHC-type domain-containing protein</fullName>
    </recommendedName>
</protein>
<comment type="caution">
    <text evidence="4">The sequence shown here is derived from an EMBL/GenBank/DDBJ whole genome shotgun (WGS) entry which is preliminary data.</text>
</comment>
<dbReference type="InterPro" id="IPR036875">
    <property type="entry name" value="Znf_CCHC_sf"/>
</dbReference>
<keyword evidence="5" id="KW-1185">Reference proteome</keyword>
<evidence type="ECO:0000259" key="3">
    <source>
        <dbReference type="PROSITE" id="PS50158"/>
    </source>
</evidence>
<dbReference type="SMART" id="SM00343">
    <property type="entry name" value="ZnF_C2HC"/>
    <property type="match status" value="1"/>
</dbReference>
<dbReference type="Gene3D" id="4.10.60.10">
    <property type="entry name" value="Zinc finger, CCHC-type"/>
    <property type="match status" value="1"/>
</dbReference>
<sequence length="239" mass="27519">MRRMLRARFLPPDYEQYFFMKYQRCVQGSRSVHDYTAEFLRLAERNALNELESQQVARYMEGLKPTIRDKIGVQMVATVDDARSLALKAEMMTQDRGNSYRRNYAESSQVSAERSQATKKPGLNKQGQGNFDKSAGKKLATETGASRNQNSLAMQFTAKCFKCNQPGHRSSDCPRRKAIALVEHEEDVEDVFCDPEEEEEEDEEYSGDDDYEQTYMVRKLMLAPKQEDQSIPEKQAISH</sequence>
<dbReference type="Pfam" id="PF00098">
    <property type="entry name" value="zf-CCHC"/>
    <property type="match status" value="1"/>
</dbReference>
<feature type="region of interest" description="Disordered" evidence="2">
    <location>
        <begin position="186"/>
        <end position="213"/>
    </location>
</feature>
<feature type="region of interest" description="Disordered" evidence="2">
    <location>
        <begin position="97"/>
        <end position="146"/>
    </location>
</feature>
<keyword evidence="1" id="KW-0479">Metal-binding</keyword>
<dbReference type="Pfam" id="PF03732">
    <property type="entry name" value="Retrotrans_gag"/>
    <property type="match status" value="1"/>
</dbReference>